<sequence>MPKMFGFSRRRMKLGRLKIHLGDPLQGPRSPARPTKRSSESNVRFSFGHFSFQGENMVTATVRSHSDDLSRRCSSGAFDLNDCVLENSGNWSVLSTDGDEPTPRFNHAAAVIGSKMVVVGGESGHRLLDDTMILSLDKLTWVAASPKVYLSPSGLSHKIPSCKGHCLVPWGKMVILIGGKTEPASDRVAVWSFDIETECWSQLEAKGDIPVARSGHTVIRAGPVLILFGGEDAKGKKLNDLHMFDLKSLTWLPLHYKGAGPSPRSNHVAALYHDKSLFIFGGQSKSKILNDLYSLNFETMVWSRVKTRGSHPSARAGCCGALCGTKWYIIGGGSKKRRHAETLVFDVIKLEWSESVTPPSTSIITNKGFSMVPVQHKDKILLVAFGGKVKEASNKVEVLVLVQIDRSMSWRSAPVTDLYEDYGRSKELASVDSLARSSLASAVDQQASGRKSLSDSLVDRLDPHPISDSVSLRKQFHQEEDCSLARKLQKPVEIEKHRDGDDCSAREQKSKKRLETAVQMDIAGILAAKEETLVDSECTIGKQKLKHITLTPDADHGVPPEADGRAALLTSPSNIYQLYETNKTNIASLTRKNSLLEEQLTAALSSKETAEKSLSSAVRSREDAERRLADALKEAEVLKEKLASLELAQEEANSLSNAVHADNVRLEHDVAFLKAILDDTQKELHSTRGVLAGERARAFQLQVEVFHLKQRLQSAENRAPTPRKPYH</sequence>
<name>A0A6P5G021_ANACO</name>
<feature type="domain" description="Acyl-CoA-binding" evidence="5">
    <location>
        <begin position="640"/>
        <end position="716"/>
    </location>
</feature>
<keyword evidence="2" id="KW-0677">Repeat</keyword>
<evidence type="ECO:0000259" key="5">
    <source>
        <dbReference type="Pfam" id="PF24922"/>
    </source>
</evidence>
<accession>A0A6P5G021</accession>
<dbReference type="OrthoDB" id="10251809at2759"/>
<evidence type="ECO:0000256" key="2">
    <source>
        <dbReference type="ARBA" id="ARBA00022737"/>
    </source>
</evidence>
<dbReference type="PANTHER" id="PTHR46093">
    <property type="entry name" value="ACYL-COA-BINDING DOMAIN-CONTAINING PROTEIN 5"/>
    <property type="match status" value="1"/>
</dbReference>
<dbReference type="Pfam" id="PF24922">
    <property type="entry name" value="ACBP4_C"/>
    <property type="match status" value="1"/>
</dbReference>
<dbReference type="GeneID" id="109719600"/>
<protein>
    <submittedName>
        <fullName evidence="7">Acyl-CoA-binding domain-containing protein 4 isoform X1</fullName>
    </submittedName>
</protein>
<evidence type="ECO:0000256" key="1">
    <source>
        <dbReference type="ARBA" id="ARBA00022441"/>
    </source>
</evidence>
<dbReference type="AlphaFoldDB" id="A0A6P5G021"/>
<keyword evidence="3" id="KW-0175">Coiled coil</keyword>
<dbReference type="PANTHER" id="PTHR46093:SF4">
    <property type="entry name" value="GALACTOSE OXIDASE_KELCH REPEAT SUPERFAMILY PROTEIN"/>
    <property type="match status" value="1"/>
</dbReference>
<organism evidence="6 7">
    <name type="scientific">Ananas comosus</name>
    <name type="common">Pineapple</name>
    <name type="synonym">Ananas ananas</name>
    <dbReference type="NCBI Taxonomy" id="4615"/>
    <lineage>
        <taxon>Eukaryota</taxon>
        <taxon>Viridiplantae</taxon>
        <taxon>Streptophyta</taxon>
        <taxon>Embryophyta</taxon>
        <taxon>Tracheophyta</taxon>
        <taxon>Spermatophyta</taxon>
        <taxon>Magnoliopsida</taxon>
        <taxon>Liliopsida</taxon>
        <taxon>Poales</taxon>
        <taxon>Bromeliaceae</taxon>
        <taxon>Bromelioideae</taxon>
        <taxon>Ananas</taxon>
    </lineage>
</organism>
<feature type="coiled-coil region" evidence="3">
    <location>
        <begin position="579"/>
        <end position="683"/>
    </location>
</feature>
<dbReference type="RefSeq" id="XP_020101961.1">
    <property type="nucleotide sequence ID" value="XM_020246372.1"/>
</dbReference>
<dbReference type="InterPro" id="IPR006652">
    <property type="entry name" value="Kelch_1"/>
</dbReference>
<dbReference type="Proteomes" id="UP000515123">
    <property type="component" value="Linkage group 13"/>
</dbReference>
<proteinExistence type="predicted"/>
<dbReference type="Pfam" id="PF01344">
    <property type="entry name" value="Kelch_1"/>
    <property type="match status" value="1"/>
</dbReference>
<evidence type="ECO:0000256" key="3">
    <source>
        <dbReference type="SAM" id="Coils"/>
    </source>
</evidence>
<keyword evidence="1" id="KW-0880">Kelch repeat</keyword>
<dbReference type="Pfam" id="PF24681">
    <property type="entry name" value="Kelch_KLHDC2_KLHL20_DRC7"/>
    <property type="match status" value="1"/>
</dbReference>
<dbReference type="InterPro" id="IPR056819">
    <property type="entry name" value="ACBP4-6_C"/>
</dbReference>
<dbReference type="Gene3D" id="2.120.10.80">
    <property type="entry name" value="Kelch-type beta propeller"/>
    <property type="match status" value="2"/>
</dbReference>
<feature type="region of interest" description="Disordered" evidence="4">
    <location>
        <begin position="18"/>
        <end position="41"/>
    </location>
</feature>
<gene>
    <name evidence="7" type="primary">LOC109719600</name>
</gene>
<reference evidence="7" key="2">
    <citation type="submission" date="2025-08" db="UniProtKB">
        <authorList>
            <consortium name="RefSeq"/>
        </authorList>
    </citation>
    <scope>IDENTIFICATION</scope>
    <source>
        <tissue evidence="7">Leaf</tissue>
    </source>
</reference>
<dbReference type="InterPro" id="IPR015915">
    <property type="entry name" value="Kelch-typ_b-propeller"/>
</dbReference>
<evidence type="ECO:0000313" key="6">
    <source>
        <dbReference type="Proteomes" id="UP000515123"/>
    </source>
</evidence>
<evidence type="ECO:0000256" key="4">
    <source>
        <dbReference type="SAM" id="MobiDB-lite"/>
    </source>
</evidence>
<evidence type="ECO:0000313" key="7">
    <source>
        <dbReference type="RefSeq" id="XP_020101961.1"/>
    </source>
</evidence>
<reference evidence="6" key="1">
    <citation type="journal article" date="2015" name="Nat. Genet.">
        <title>The pineapple genome and the evolution of CAM photosynthesis.</title>
        <authorList>
            <person name="Ming R."/>
            <person name="VanBuren R."/>
            <person name="Wai C.M."/>
            <person name="Tang H."/>
            <person name="Schatz M.C."/>
            <person name="Bowers J.E."/>
            <person name="Lyons E."/>
            <person name="Wang M.L."/>
            <person name="Chen J."/>
            <person name="Biggers E."/>
            <person name="Zhang J."/>
            <person name="Huang L."/>
            <person name="Zhang L."/>
            <person name="Miao W."/>
            <person name="Zhang J."/>
            <person name="Ye Z."/>
            <person name="Miao C."/>
            <person name="Lin Z."/>
            <person name="Wang H."/>
            <person name="Zhou H."/>
            <person name="Yim W.C."/>
            <person name="Priest H.D."/>
            <person name="Zheng C."/>
            <person name="Woodhouse M."/>
            <person name="Edger P.P."/>
            <person name="Guyot R."/>
            <person name="Guo H.B."/>
            <person name="Guo H."/>
            <person name="Zheng G."/>
            <person name="Singh R."/>
            <person name="Sharma A."/>
            <person name="Min X."/>
            <person name="Zheng Y."/>
            <person name="Lee H."/>
            <person name="Gurtowski J."/>
            <person name="Sedlazeck F.J."/>
            <person name="Harkess A."/>
            <person name="McKain M.R."/>
            <person name="Liao Z."/>
            <person name="Fang J."/>
            <person name="Liu J."/>
            <person name="Zhang X."/>
            <person name="Zhang Q."/>
            <person name="Hu W."/>
            <person name="Qin Y."/>
            <person name="Wang K."/>
            <person name="Chen L.Y."/>
            <person name="Shirley N."/>
            <person name="Lin Y.R."/>
            <person name="Liu L.Y."/>
            <person name="Hernandez A.G."/>
            <person name="Wright C.L."/>
            <person name="Bulone V."/>
            <person name="Tuskan G.A."/>
            <person name="Heath K."/>
            <person name="Zee F."/>
            <person name="Moore P.H."/>
            <person name="Sunkar R."/>
            <person name="Leebens-Mack J.H."/>
            <person name="Mockler T."/>
            <person name="Bennetzen J.L."/>
            <person name="Freeling M."/>
            <person name="Sankoff D."/>
            <person name="Paterson A.H."/>
            <person name="Zhu X."/>
            <person name="Yang X."/>
            <person name="Smith J.A."/>
            <person name="Cushman J.C."/>
            <person name="Paull R.E."/>
            <person name="Yu Q."/>
        </authorList>
    </citation>
    <scope>NUCLEOTIDE SEQUENCE [LARGE SCALE GENOMIC DNA]</scope>
    <source>
        <strain evidence="6">cv. F153</strain>
    </source>
</reference>
<dbReference type="SUPFAM" id="SSF117281">
    <property type="entry name" value="Kelch motif"/>
    <property type="match status" value="1"/>
</dbReference>
<keyword evidence="6" id="KW-1185">Reference proteome</keyword>